<evidence type="ECO:0000313" key="3">
    <source>
        <dbReference type="EMBL" id="SEC64049.1"/>
    </source>
</evidence>
<dbReference type="Proteomes" id="UP000182179">
    <property type="component" value="Unassembled WGS sequence"/>
</dbReference>
<dbReference type="RefSeq" id="WP_074851302.1">
    <property type="nucleotide sequence ID" value="NZ_FNTS01000001.1"/>
</dbReference>
<dbReference type="EMBL" id="FNTS01000001">
    <property type="protein sequence ID" value="SEC64049.1"/>
    <property type="molecule type" value="Genomic_DNA"/>
</dbReference>
<dbReference type="EMBL" id="FNTS01000001">
    <property type="protein sequence ID" value="SEC62291.1"/>
    <property type="molecule type" value="Genomic_DNA"/>
</dbReference>
<organism evidence="3 4">
    <name type="scientific">Pseudomonas costantinii</name>
    <dbReference type="NCBI Taxonomy" id="168469"/>
    <lineage>
        <taxon>Bacteria</taxon>
        <taxon>Pseudomonadati</taxon>
        <taxon>Pseudomonadota</taxon>
        <taxon>Gammaproteobacteria</taxon>
        <taxon>Pseudomonadales</taxon>
        <taxon>Pseudomonadaceae</taxon>
        <taxon>Pseudomonas</taxon>
    </lineage>
</organism>
<sequence length="83" mass="8732">MAVIQRAPKPAAADPTSDQAATRAAATAPDSGVKKNVRGKRTMFSVGFEPELMAELDAARGKVGLSRPAFLKLALRRLLDVGV</sequence>
<evidence type="ECO:0000313" key="2">
    <source>
        <dbReference type="EMBL" id="SEC62291.1"/>
    </source>
</evidence>
<feature type="region of interest" description="Disordered" evidence="1">
    <location>
        <begin position="1"/>
        <end position="34"/>
    </location>
</feature>
<keyword evidence="4" id="KW-1185">Reference proteome</keyword>
<evidence type="ECO:0000256" key="1">
    <source>
        <dbReference type="SAM" id="MobiDB-lite"/>
    </source>
</evidence>
<proteinExistence type="predicted"/>
<evidence type="ECO:0000313" key="4">
    <source>
        <dbReference type="Proteomes" id="UP000182179"/>
    </source>
</evidence>
<evidence type="ECO:0008006" key="5">
    <source>
        <dbReference type="Google" id="ProtNLM"/>
    </source>
</evidence>
<reference evidence="3 4" key="1">
    <citation type="submission" date="2016-10" db="EMBL/GenBank/DDBJ databases">
        <authorList>
            <person name="Varghese N."/>
            <person name="Submissions S."/>
        </authorList>
    </citation>
    <scope>NUCLEOTIDE SEQUENCE [LARGE SCALE GENOMIC DNA]</scope>
    <source>
        <strain evidence="3 4">BS2773</strain>
    </source>
</reference>
<comment type="caution">
    <text evidence="3">The sequence shown here is derived from an EMBL/GenBank/DDBJ whole genome shotgun (WGS) entry which is preliminary data.</text>
</comment>
<gene>
    <name evidence="2" type="ORF">SAMN04515675_0017</name>
    <name evidence="3" type="ORF">SAMN04515675_0073</name>
</gene>
<accession>A0A1H4U5Q0</accession>
<protein>
    <recommendedName>
        <fullName evidence="5">Ribbon-helix-helix protein CopG domain-containing protein</fullName>
    </recommendedName>
</protein>
<name>A0A1H4U5Q0_9PSED</name>